<evidence type="ECO:0000313" key="1">
    <source>
        <dbReference type="EMBL" id="MBP1326348.1"/>
    </source>
</evidence>
<organism evidence="1 2">
    <name type="scientific">Leucobacter exalbidus</name>
    <dbReference type="NCBI Taxonomy" id="662960"/>
    <lineage>
        <taxon>Bacteria</taxon>
        <taxon>Bacillati</taxon>
        <taxon>Actinomycetota</taxon>
        <taxon>Actinomycetes</taxon>
        <taxon>Micrococcales</taxon>
        <taxon>Microbacteriaceae</taxon>
        <taxon>Leucobacter</taxon>
    </lineage>
</organism>
<accession>A0A940PND5</accession>
<comment type="caution">
    <text evidence="1">The sequence shown here is derived from an EMBL/GenBank/DDBJ whole genome shotgun (WGS) entry which is preliminary data.</text>
</comment>
<reference evidence="1" key="1">
    <citation type="submission" date="2021-02" db="EMBL/GenBank/DDBJ databases">
        <title>Sequencing the genomes of 1000 actinobacteria strains.</title>
        <authorList>
            <person name="Klenk H.-P."/>
        </authorList>
    </citation>
    <scope>NUCLEOTIDE SEQUENCE</scope>
    <source>
        <strain evidence="1">DSM 22850</strain>
    </source>
</reference>
<name>A0A940PND5_9MICO</name>
<evidence type="ECO:0000313" key="2">
    <source>
        <dbReference type="Proteomes" id="UP000675163"/>
    </source>
</evidence>
<proteinExistence type="predicted"/>
<dbReference type="Proteomes" id="UP000675163">
    <property type="component" value="Unassembled WGS sequence"/>
</dbReference>
<sequence length="37" mass="4078">MKNQGLEIVEVHSSTHEPQILEAPVMRWADGAAFTLA</sequence>
<protein>
    <submittedName>
        <fullName evidence="1">Uncharacterized protein</fullName>
    </submittedName>
</protein>
<dbReference type="EMBL" id="JAFIDA010000001">
    <property type="protein sequence ID" value="MBP1326348.1"/>
    <property type="molecule type" value="Genomic_DNA"/>
</dbReference>
<dbReference type="AlphaFoldDB" id="A0A940PND5"/>
<keyword evidence="2" id="KW-1185">Reference proteome</keyword>
<gene>
    <name evidence="1" type="ORF">JOF28_001580</name>
</gene>